<organism evidence="1">
    <name type="scientific">Brachypodium distachyon</name>
    <name type="common">Purple false brome</name>
    <name type="synonym">Trachynia distachya</name>
    <dbReference type="NCBI Taxonomy" id="15368"/>
    <lineage>
        <taxon>Eukaryota</taxon>
        <taxon>Viridiplantae</taxon>
        <taxon>Streptophyta</taxon>
        <taxon>Embryophyta</taxon>
        <taxon>Tracheophyta</taxon>
        <taxon>Spermatophyta</taxon>
        <taxon>Magnoliopsida</taxon>
        <taxon>Liliopsida</taxon>
        <taxon>Poales</taxon>
        <taxon>Poaceae</taxon>
        <taxon>BOP clade</taxon>
        <taxon>Pooideae</taxon>
        <taxon>Stipodae</taxon>
        <taxon>Brachypodieae</taxon>
        <taxon>Brachypodium</taxon>
    </lineage>
</organism>
<keyword evidence="3" id="KW-1185">Reference proteome</keyword>
<name>A0A0Q3JZ04_BRADI</name>
<dbReference type="PANTHER" id="PTHR47389:SF7">
    <property type="entry name" value="PDZ DOMAIN-CONTAINING PROTEIN"/>
    <property type="match status" value="1"/>
</dbReference>
<protein>
    <submittedName>
        <fullName evidence="1 2">Uncharacterized protein</fullName>
    </submittedName>
</protein>
<dbReference type="EnsemblPlants" id="KQK17228">
    <property type="protein sequence ID" value="KQK17228"/>
    <property type="gene ID" value="BRADI_1g33140v3"/>
</dbReference>
<dbReference type="Gramene" id="KQK17228">
    <property type="protein sequence ID" value="KQK17228"/>
    <property type="gene ID" value="BRADI_1g33140v3"/>
</dbReference>
<dbReference type="InterPro" id="IPR043504">
    <property type="entry name" value="Peptidase_S1_PA_chymotrypsin"/>
</dbReference>
<reference evidence="2" key="3">
    <citation type="submission" date="2018-08" db="UniProtKB">
        <authorList>
            <consortium name="EnsemblPlants"/>
        </authorList>
    </citation>
    <scope>IDENTIFICATION</scope>
    <source>
        <strain evidence="2">cv. Bd21</strain>
    </source>
</reference>
<dbReference type="InParanoid" id="A0A0Q3JZ04"/>
<dbReference type="ExpressionAtlas" id="A0A0Q3JZ04">
    <property type="expression patterns" value="baseline"/>
</dbReference>
<dbReference type="PANTHER" id="PTHR47389">
    <property type="entry name" value="OS09G0436400 PROTEIN"/>
    <property type="match status" value="1"/>
</dbReference>
<dbReference type="EMBL" id="CM000880">
    <property type="protein sequence ID" value="KQK17228.1"/>
    <property type="molecule type" value="Genomic_DNA"/>
</dbReference>
<accession>A0A0Q3JZ04</accession>
<sequence length="248" mass="26960">MPSLTVETYFCDIHDGSSQSCEARKVALLASKSVVSLSAFSDEKKIRVCSGFVIGSNRCTNTSKILTSATLLRTHSSSGVNFMVPDIKVKVCLPNGHISDGLVSMLDFHYNLAVVEVKSDQELPEAILVSEVTKRGAVLAIGRFYDHGGMMCAQGKITKQASAFDCSELFVSSCQTTMAGVGGPLVNYSGHVVGINFHGENNTPFLSTAIIVRCLEHWQNYGQRNNSTLAWIHVQVPRYVTTLNFGEM</sequence>
<dbReference type="OrthoDB" id="4217619at2759"/>
<evidence type="ECO:0000313" key="3">
    <source>
        <dbReference type="Proteomes" id="UP000008810"/>
    </source>
</evidence>
<dbReference type="Pfam" id="PF13365">
    <property type="entry name" value="Trypsin_2"/>
    <property type="match status" value="1"/>
</dbReference>
<dbReference type="STRING" id="15368.A0A0Q3JZ04"/>
<dbReference type="InterPro" id="IPR009003">
    <property type="entry name" value="Peptidase_S1_PA"/>
</dbReference>
<reference evidence="1" key="2">
    <citation type="submission" date="2017-06" db="EMBL/GenBank/DDBJ databases">
        <title>WGS assembly of Brachypodium distachyon.</title>
        <authorList>
            <consortium name="The International Brachypodium Initiative"/>
            <person name="Lucas S."/>
            <person name="Harmon-Smith M."/>
            <person name="Lail K."/>
            <person name="Tice H."/>
            <person name="Grimwood J."/>
            <person name="Bruce D."/>
            <person name="Barry K."/>
            <person name="Shu S."/>
            <person name="Lindquist E."/>
            <person name="Wang M."/>
            <person name="Pitluck S."/>
            <person name="Vogel J.P."/>
            <person name="Garvin D.F."/>
            <person name="Mockler T.C."/>
            <person name="Schmutz J."/>
            <person name="Rokhsar D."/>
            <person name="Bevan M.W."/>
        </authorList>
    </citation>
    <scope>NUCLEOTIDE SEQUENCE</scope>
    <source>
        <strain evidence="1">Bd21</strain>
    </source>
</reference>
<reference evidence="1 2" key="1">
    <citation type="journal article" date="2010" name="Nature">
        <title>Genome sequencing and analysis of the model grass Brachypodium distachyon.</title>
        <authorList>
            <consortium name="International Brachypodium Initiative"/>
        </authorList>
    </citation>
    <scope>NUCLEOTIDE SEQUENCE [LARGE SCALE GENOMIC DNA]</scope>
    <source>
        <strain evidence="1 2">Bd21</strain>
    </source>
</reference>
<dbReference type="Proteomes" id="UP000008810">
    <property type="component" value="Chromosome 1"/>
</dbReference>
<gene>
    <name evidence="1" type="ORF">BRADI_1g33140v3</name>
</gene>
<evidence type="ECO:0000313" key="2">
    <source>
        <dbReference type="EnsemblPlants" id="KQK17228"/>
    </source>
</evidence>
<proteinExistence type="predicted"/>
<evidence type="ECO:0000313" key="1">
    <source>
        <dbReference type="EMBL" id="KQK17228.1"/>
    </source>
</evidence>
<dbReference type="AlphaFoldDB" id="A0A0Q3JZ04"/>
<dbReference type="SUPFAM" id="SSF50494">
    <property type="entry name" value="Trypsin-like serine proteases"/>
    <property type="match status" value="1"/>
</dbReference>
<dbReference type="Gene3D" id="2.40.10.10">
    <property type="entry name" value="Trypsin-like serine proteases"/>
    <property type="match status" value="2"/>
</dbReference>